<dbReference type="InterPro" id="IPR036390">
    <property type="entry name" value="WH_DNA-bd_sf"/>
</dbReference>
<dbReference type="PANTHER" id="PTHR33164:SF57">
    <property type="entry name" value="MARR-FAMILY TRANSCRIPTIONAL REGULATOR"/>
    <property type="match status" value="1"/>
</dbReference>
<dbReference type="RefSeq" id="WP_344648433.1">
    <property type="nucleotide sequence ID" value="NZ_BAAAGX010000007.1"/>
</dbReference>
<dbReference type="InterPro" id="IPR036388">
    <property type="entry name" value="WH-like_DNA-bd_sf"/>
</dbReference>
<dbReference type="EMBL" id="BAAAGX010000007">
    <property type="protein sequence ID" value="GAA0234397.1"/>
    <property type="molecule type" value="Genomic_DNA"/>
</dbReference>
<gene>
    <name evidence="2" type="ORF">GCM10009539_19650</name>
</gene>
<evidence type="ECO:0000313" key="3">
    <source>
        <dbReference type="Proteomes" id="UP001500967"/>
    </source>
</evidence>
<keyword evidence="3" id="KW-1185">Reference proteome</keyword>
<dbReference type="InterPro" id="IPR000835">
    <property type="entry name" value="HTH_MarR-typ"/>
</dbReference>
<dbReference type="SUPFAM" id="SSF46785">
    <property type="entry name" value="Winged helix' DNA-binding domain"/>
    <property type="match status" value="1"/>
</dbReference>
<dbReference type="SMART" id="SM00347">
    <property type="entry name" value="HTH_MARR"/>
    <property type="match status" value="1"/>
</dbReference>
<comment type="caution">
    <text evidence="2">The sequence shown here is derived from an EMBL/GenBank/DDBJ whole genome shotgun (WGS) entry which is preliminary data.</text>
</comment>
<accession>A0ABN0TZS3</accession>
<evidence type="ECO:0000259" key="1">
    <source>
        <dbReference type="PROSITE" id="PS50995"/>
    </source>
</evidence>
<evidence type="ECO:0000313" key="2">
    <source>
        <dbReference type="EMBL" id="GAA0234397.1"/>
    </source>
</evidence>
<organism evidence="2 3">
    <name type="scientific">Cryptosporangium japonicum</name>
    <dbReference type="NCBI Taxonomy" id="80872"/>
    <lineage>
        <taxon>Bacteria</taxon>
        <taxon>Bacillati</taxon>
        <taxon>Actinomycetota</taxon>
        <taxon>Actinomycetes</taxon>
        <taxon>Cryptosporangiales</taxon>
        <taxon>Cryptosporangiaceae</taxon>
        <taxon>Cryptosporangium</taxon>
    </lineage>
</organism>
<name>A0ABN0TZS3_9ACTN</name>
<sequence length="167" mass="18684">MSDDDTDFAGVFGGITRVGNAIRRGRLEERAMQRSGIELDRPALTILITLQTAGQPLRIGEIATRMQVVGPHVTRLLPDLEKRGLVRRVVDPDDQRARLIETTDEGTRTVQRYLGTVLGWMRESLADWSPEDRATLMTLLRRFADDFAARVARLDDEDAPADRPSAS</sequence>
<dbReference type="PANTHER" id="PTHR33164">
    <property type="entry name" value="TRANSCRIPTIONAL REGULATOR, MARR FAMILY"/>
    <property type="match status" value="1"/>
</dbReference>
<reference evidence="2 3" key="1">
    <citation type="journal article" date="2019" name="Int. J. Syst. Evol. Microbiol.">
        <title>The Global Catalogue of Microorganisms (GCM) 10K type strain sequencing project: providing services to taxonomists for standard genome sequencing and annotation.</title>
        <authorList>
            <consortium name="The Broad Institute Genomics Platform"/>
            <consortium name="The Broad Institute Genome Sequencing Center for Infectious Disease"/>
            <person name="Wu L."/>
            <person name="Ma J."/>
        </authorList>
    </citation>
    <scope>NUCLEOTIDE SEQUENCE [LARGE SCALE GENOMIC DNA]</scope>
    <source>
        <strain evidence="2 3">JCM 10425</strain>
    </source>
</reference>
<feature type="domain" description="HTH marR-type" evidence="1">
    <location>
        <begin position="8"/>
        <end position="145"/>
    </location>
</feature>
<dbReference type="PRINTS" id="PR00598">
    <property type="entry name" value="HTHMARR"/>
</dbReference>
<dbReference type="PROSITE" id="PS50995">
    <property type="entry name" value="HTH_MARR_2"/>
    <property type="match status" value="1"/>
</dbReference>
<dbReference type="Pfam" id="PF01047">
    <property type="entry name" value="MarR"/>
    <property type="match status" value="1"/>
</dbReference>
<dbReference type="Gene3D" id="1.10.10.10">
    <property type="entry name" value="Winged helix-like DNA-binding domain superfamily/Winged helix DNA-binding domain"/>
    <property type="match status" value="1"/>
</dbReference>
<dbReference type="InterPro" id="IPR039422">
    <property type="entry name" value="MarR/SlyA-like"/>
</dbReference>
<dbReference type="Proteomes" id="UP001500967">
    <property type="component" value="Unassembled WGS sequence"/>
</dbReference>
<protein>
    <submittedName>
        <fullName evidence="2">MarR family winged helix-turn-helix transcriptional regulator</fullName>
    </submittedName>
</protein>
<proteinExistence type="predicted"/>